<dbReference type="HOGENOM" id="CLU_270500_0_0_6"/>
<feature type="region of interest" description="Disordered" evidence="3">
    <location>
        <begin position="1131"/>
        <end position="1159"/>
    </location>
</feature>
<evidence type="ECO:0000313" key="6">
    <source>
        <dbReference type="Proteomes" id="UP000005275"/>
    </source>
</evidence>
<dbReference type="InterPro" id="IPR010090">
    <property type="entry name" value="Phage_tape_meas"/>
</dbReference>
<dbReference type="EMBL" id="CP007031">
    <property type="protein sequence ID" value="AHF03441.1"/>
    <property type="molecule type" value="Genomic_DNA"/>
</dbReference>
<feature type="coiled-coil region" evidence="2">
    <location>
        <begin position="996"/>
        <end position="1081"/>
    </location>
</feature>
<feature type="region of interest" description="Disordered" evidence="3">
    <location>
        <begin position="593"/>
        <end position="615"/>
    </location>
</feature>
<reference evidence="5 6" key="1">
    <citation type="submission" date="2013-12" db="EMBL/GenBank/DDBJ databases">
        <authorList>
            <consortium name="DOE Joint Genome Institute"/>
            <person name="Bryant D.A."/>
            <person name="Huntemann M."/>
            <person name="Han J."/>
            <person name="Chen A."/>
            <person name="Kyrpides N."/>
            <person name="Mavromatis K."/>
            <person name="Markowitz V."/>
            <person name="Palaniappan K."/>
            <person name="Ivanova N."/>
            <person name="Schaumberg A."/>
            <person name="Pati A."/>
            <person name="Liolios K."/>
            <person name="Nordberg H.P."/>
            <person name="Cantor M.N."/>
            <person name="Hua S.X."/>
            <person name="Woyke T."/>
        </authorList>
    </citation>
    <scope>NUCLEOTIDE SEQUENCE [LARGE SCALE GENOMIC DNA]</scope>
    <source>
        <strain evidence="5 6">984</strain>
    </source>
</reference>
<dbReference type="PANTHER" id="PTHR37813:SF1">
    <property type="entry name" value="FELS-2 PROPHAGE PROTEIN"/>
    <property type="match status" value="1"/>
</dbReference>
<dbReference type="STRING" id="765910.MARPU_05800"/>
<keyword evidence="6" id="KW-1185">Reference proteome</keyword>
<dbReference type="eggNOG" id="COG5283">
    <property type="taxonomic scope" value="Bacteria"/>
</dbReference>
<dbReference type="RefSeq" id="WP_005220716.1">
    <property type="nucleotide sequence ID" value="NZ_CP007031.1"/>
</dbReference>
<dbReference type="NCBIfam" id="TIGR01760">
    <property type="entry name" value="tape_meas_TP901"/>
    <property type="match status" value="1"/>
</dbReference>
<dbReference type="Pfam" id="PF10145">
    <property type="entry name" value="PhageMin_Tail"/>
    <property type="match status" value="1"/>
</dbReference>
<feature type="compositionally biased region" description="Basic and acidic residues" evidence="3">
    <location>
        <begin position="516"/>
        <end position="531"/>
    </location>
</feature>
<dbReference type="Proteomes" id="UP000005275">
    <property type="component" value="Chromosome"/>
</dbReference>
<evidence type="ECO:0000256" key="1">
    <source>
        <dbReference type="ARBA" id="ARBA00022612"/>
    </source>
</evidence>
<accession>W0E2W4</accession>
<protein>
    <submittedName>
        <fullName evidence="5">Tail protein</fullName>
    </submittedName>
</protein>
<keyword evidence="1" id="KW-1188">Viral release from host cell</keyword>
<dbReference type="OrthoDB" id="6745079at2"/>
<keyword evidence="2" id="KW-0175">Coiled coil</keyword>
<dbReference type="PANTHER" id="PTHR37813">
    <property type="entry name" value="FELS-2 PROPHAGE PROTEIN"/>
    <property type="match status" value="1"/>
</dbReference>
<sequence length="1203" mass="125570">MADHSLAVRILINAKDQASAVIGKIANKWTALTAAVSGFIGVRAFTTAIGDAADFESALDAIQARTGATAEEMQRLRDAAMEAGSTTTFTATEAAEGLNILGASGLAASDAIATLPSVLALARVESVDLATAAGLITDAVSIMGLSFEDSARATDVLVRAASLSNTTATQLGEALRYAGGEARSAGLSIEETAATLDVLAQSGIRGEQAGTMLRNILGQLGDPASKARQELAALGVTSGDLGEAIDGIAAAGAAGERAVRAFGIEAGPGVRALLTEGSAGIAAYANQLNAAGGAAQQAAATMGSNLNGALQALRSAWDALRISLVDPLLEPIRREVEGLAESLGRFTQSARLEQLKATLLQTFETLVAQAKAFVAAVDWEGFAQRIDTALSGAKSSLETFANSASRTTDTLLFVFQSIGTGISTLQTAFWGLAGVVGKASAFIVEGLSKIVKAQSKLTFGPFRRKLEEVSAEIASVSESLDNAADGAFENAGAALDRTAQKGESLRETMRRLFEAQRDAEKSTRELGEAQRDAAPPAELTAEQERLAAAIKTYNAALAEARAGNGEAGLSLIELGQRVVEARAELDGLGVSAGAAAEQVEASGDRTARSAGESRDEIAQLRQEYDRLIEAGDTQGADKVLRSIRRIGEEAGESAGVTEGAAARIEAAFDQLGIVSQRALDQAATNARANFETIANSANASAEDIERAFLAWAEAARTAAADSDEARQREVESMLLAQATALGLRDAYLSLEGINRTTTDTTRNLSDSQRDLGNSAKDADEGIKKVVGSSNDLNIAFLNSREQIRNAIADLRGYSSAAADAVEEIVSGLDRWDNKIRAIQALEASDFVGDGAVDEASARIAQLEAELEATGATADALAERVDMAFNVLRDTDAVVLAITQLKQEVIEAEIAAERLAQRGERLQAEFAGLTDALDAGSIGLSEYADKLDRLIDANQRLGEEELEPLRAALDDARRKMADFTEDAQAGLRDLQAEWAELNGQQLEALLLEQEAQRLEIEMALAEAKRDGNTEAIRALEDQLDMLEQIQAVERERAAEAEAQAAIEAAEAEAEEAARRAALSDADRAHEDSIATLEARLLEAVRAQDQALEDALAAQIAAERQRHEETLANLEAESAARASTGTASTAGTTSGATGSTSTASASRAIDVRVSVNGQSSRTITVADEASADALESILSSLESAAAVAI</sequence>
<evidence type="ECO:0000256" key="2">
    <source>
        <dbReference type="SAM" id="Coils"/>
    </source>
</evidence>
<feature type="compositionally biased region" description="Low complexity" evidence="3">
    <location>
        <begin position="1133"/>
        <end position="1159"/>
    </location>
</feature>
<evidence type="ECO:0000313" key="5">
    <source>
        <dbReference type="EMBL" id="AHF03441.1"/>
    </source>
</evidence>
<evidence type="ECO:0000256" key="3">
    <source>
        <dbReference type="SAM" id="MobiDB-lite"/>
    </source>
</evidence>
<dbReference type="KEGG" id="mpur:MARPU_05800"/>
<feature type="coiled-coil region" evidence="2">
    <location>
        <begin position="852"/>
        <end position="959"/>
    </location>
</feature>
<evidence type="ECO:0000259" key="4">
    <source>
        <dbReference type="Pfam" id="PF10145"/>
    </source>
</evidence>
<feature type="region of interest" description="Disordered" evidence="3">
    <location>
        <begin position="758"/>
        <end position="777"/>
    </location>
</feature>
<feature type="domain" description="Phage tail tape measure protein" evidence="4">
    <location>
        <begin position="77"/>
        <end position="242"/>
    </location>
</feature>
<proteinExistence type="predicted"/>
<feature type="compositionally biased region" description="Basic and acidic residues" evidence="3">
    <location>
        <begin position="602"/>
        <end position="615"/>
    </location>
</feature>
<dbReference type="AlphaFoldDB" id="W0E2W4"/>
<gene>
    <name evidence="5" type="ORF">MARPU_05800</name>
</gene>
<feature type="region of interest" description="Disordered" evidence="3">
    <location>
        <begin position="516"/>
        <end position="537"/>
    </location>
</feature>
<name>W0E2W4_MARPU</name>
<organism evidence="5 6">
    <name type="scientific">Marichromatium purpuratum 984</name>
    <dbReference type="NCBI Taxonomy" id="765910"/>
    <lineage>
        <taxon>Bacteria</taxon>
        <taxon>Pseudomonadati</taxon>
        <taxon>Pseudomonadota</taxon>
        <taxon>Gammaproteobacteria</taxon>
        <taxon>Chromatiales</taxon>
        <taxon>Chromatiaceae</taxon>
        <taxon>Marichromatium</taxon>
    </lineage>
</organism>